<dbReference type="Pfam" id="PF21125">
    <property type="entry name" value="MPN_2A_DUB_like"/>
    <property type="match status" value="1"/>
</dbReference>
<dbReference type="InterPro" id="IPR023240">
    <property type="entry name" value="BRISC_Abraxas2"/>
</dbReference>
<evidence type="ECO:0000256" key="6">
    <source>
        <dbReference type="ARBA" id="ARBA00023054"/>
    </source>
</evidence>
<feature type="region of interest" description="Disordered" evidence="11">
    <location>
        <begin position="311"/>
        <end position="361"/>
    </location>
</feature>
<evidence type="ECO:0000256" key="8">
    <source>
        <dbReference type="ARBA" id="ARBA00023242"/>
    </source>
</evidence>
<dbReference type="InterPro" id="IPR023238">
    <property type="entry name" value="FAM175"/>
</dbReference>
<keyword evidence="8" id="KW-0539">Nucleus</keyword>
<dbReference type="GO" id="GO:0005874">
    <property type="term" value="C:microtubule"/>
    <property type="evidence" value="ECO:0007669"/>
    <property type="project" value="UniProtKB-KW"/>
</dbReference>
<dbReference type="GO" id="GO:0008017">
    <property type="term" value="F:microtubule binding"/>
    <property type="evidence" value="ECO:0007669"/>
    <property type="project" value="TreeGrafter"/>
</dbReference>
<evidence type="ECO:0000256" key="5">
    <source>
        <dbReference type="ARBA" id="ARBA00022776"/>
    </source>
</evidence>
<dbReference type="EMBL" id="JAUZQC010000021">
    <property type="protein sequence ID" value="KAK5851488.1"/>
    <property type="molecule type" value="Genomic_DNA"/>
</dbReference>
<keyword evidence="3" id="KW-0132">Cell division</keyword>
<keyword evidence="7" id="KW-0963">Cytoplasm</keyword>
<dbReference type="AlphaFoldDB" id="A0AAN8A8A8"/>
<comment type="similarity">
    <text evidence="10">Belongs to the FAM175 family. Abro1 subfamily.</text>
</comment>
<keyword evidence="4" id="KW-0493">Microtubule</keyword>
<keyword evidence="5" id="KW-0498">Mitosis</keyword>
<feature type="region of interest" description="Disordered" evidence="11">
    <location>
        <begin position="236"/>
        <end position="275"/>
    </location>
</feature>
<accession>A0AAN8A8A8</accession>
<evidence type="ECO:0000256" key="1">
    <source>
        <dbReference type="ARBA" id="ARBA00004123"/>
    </source>
</evidence>
<comment type="caution">
    <text evidence="13">The sequence shown here is derived from an EMBL/GenBank/DDBJ whole genome shotgun (WGS) entry which is preliminary data.</text>
</comment>
<dbReference type="GO" id="GO:0051301">
    <property type="term" value="P:cell division"/>
    <property type="evidence" value="ECO:0007669"/>
    <property type="project" value="UniProtKB-KW"/>
</dbReference>
<reference evidence="13 14" key="2">
    <citation type="journal article" date="2023" name="Mol. Biol. Evol.">
        <title>Genomics of Secondarily Temperate Adaptation in the Only Non-Antarctic Icefish.</title>
        <authorList>
            <person name="Rivera-Colon A.G."/>
            <person name="Rayamajhi N."/>
            <person name="Minhas B.F."/>
            <person name="Madrigal G."/>
            <person name="Bilyk K.T."/>
            <person name="Yoon V."/>
            <person name="Hune M."/>
            <person name="Gregory S."/>
            <person name="Cheng C.H.C."/>
            <person name="Catchen J.M."/>
        </authorList>
    </citation>
    <scope>NUCLEOTIDE SEQUENCE [LARGE SCALE GENOMIC DNA]</scope>
    <source>
        <strain evidence="13">JMC-PN-2008</strain>
    </source>
</reference>
<comment type="subcellular location">
    <subcellularLocation>
        <location evidence="2">Cytoplasm</location>
        <location evidence="2">Cytoskeleton</location>
        <location evidence="2">Spindle pole</location>
    </subcellularLocation>
    <subcellularLocation>
        <location evidence="1">Nucleus</location>
    </subcellularLocation>
</comment>
<organism evidence="13 14">
    <name type="scientific">Eleginops maclovinus</name>
    <name type="common">Patagonian blennie</name>
    <name type="synonym">Eleginus maclovinus</name>
    <dbReference type="NCBI Taxonomy" id="56733"/>
    <lineage>
        <taxon>Eukaryota</taxon>
        <taxon>Metazoa</taxon>
        <taxon>Chordata</taxon>
        <taxon>Craniata</taxon>
        <taxon>Vertebrata</taxon>
        <taxon>Euteleostomi</taxon>
        <taxon>Actinopterygii</taxon>
        <taxon>Neopterygii</taxon>
        <taxon>Teleostei</taxon>
        <taxon>Neoteleostei</taxon>
        <taxon>Acanthomorphata</taxon>
        <taxon>Eupercaria</taxon>
        <taxon>Perciformes</taxon>
        <taxon>Notothenioidei</taxon>
        <taxon>Eleginopidae</taxon>
        <taxon>Eleginops</taxon>
    </lineage>
</organism>
<name>A0AAN8A8A8_ELEMC</name>
<evidence type="ECO:0000256" key="3">
    <source>
        <dbReference type="ARBA" id="ARBA00022618"/>
    </source>
</evidence>
<feature type="domain" description="MPN" evidence="12">
    <location>
        <begin position="5"/>
        <end position="159"/>
    </location>
</feature>
<dbReference type="GO" id="GO:0008608">
    <property type="term" value="P:attachment of spindle microtubules to kinetochore"/>
    <property type="evidence" value="ECO:0007669"/>
    <property type="project" value="TreeGrafter"/>
</dbReference>
<sequence length="361" mass="41018">MAEPTVRVSGIVFSSLMFQHVNTDSDAEGLILGESRFEEQITISDSQADNIHIDETYNVQKHIACHKLHHFYSSAGEVNTDAVKKLLADNKQESVIGWYRQRRNSEQQMSFRERIVHESLKASLRNPHLVLLLLTPCRASRTAATHRTEYSAHISRNSVFLSVPVLLNNLGLQEQLSYWKLPAGCSAERYSATIRRHSSSFFSSDGLLRDVNDVNAMNESLQEELQKACSEVEESERQLETLQSEVSALRKRSRERRKRSEAAGTRGEEEDDQRKNLRLQEAVSALFRRSPHFLTHTLTLQAFPVPEGTISGEEEEEEDVCPVSVCEEDTQENTPPLHTLSRKRPRETAGSSERKRSKSKS</sequence>
<gene>
    <name evidence="13" type="ORF">PBY51_023035</name>
</gene>
<dbReference type="PRINTS" id="PR02053">
    <property type="entry name" value="BRISCABRO1"/>
</dbReference>
<evidence type="ECO:0000313" key="14">
    <source>
        <dbReference type="Proteomes" id="UP001346869"/>
    </source>
</evidence>
<keyword evidence="9" id="KW-0131">Cell cycle</keyword>
<dbReference type="PRINTS" id="PR02051">
    <property type="entry name" value="PROTEINF175"/>
</dbReference>
<dbReference type="PANTHER" id="PTHR31728">
    <property type="entry name" value="ABRAXAS FAMILY MEMBER"/>
    <property type="match status" value="1"/>
</dbReference>
<dbReference type="Proteomes" id="UP001346869">
    <property type="component" value="Unassembled WGS sequence"/>
</dbReference>
<evidence type="ECO:0000313" key="13">
    <source>
        <dbReference type="EMBL" id="KAK5851488.1"/>
    </source>
</evidence>
<feature type="compositionally biased region" description="Acidic residues" evidence="11">
    <location>
        <begin position="312"/>
        <end position="331"/>
    </location>
</feature>
<dbReference type="GO" id="GO:0005634">
    <property type="term" value="C:nucleus"/>
    <property type="evidence" value="ECO:0007669"/>
    <property type="project" value="UniProtKB-SubCell"/>
</dbReference>
<dbReference type="PROSITE" id="PS50249">
    <property type="entry name" value="MPN"/>
    <property type="match status" value="1"/>
</dbReference>
<keyword evidence="14" id="KW-1185">Reference proteome</keyword>
<dbReference type="GO" id="GO:0031593">
    <property type="term" value="F:polyubiquitin modification-dependent protein binding"/>
    <property type="evidence" value="ECO:0007669"/>
    <property type="project" value="TreeGrafter"/>
</dbReference>
<evidence type="ECO:0000256" key="10">
    <source>
        <dbReference type="ARBA" id="ARBA00035115"/>
    </source>
</evidence>
<dbReference type="InterPro" id="IPR037518">
    <property type="entry name" value="MPN"/>
</dbReference>
<proteinExistence type="inferred from homology"/>
<protein>
    <recommendedName>
        <fullName evidence="12">MPN domain-containing protein</fullName>
    </recommendedName>
</protein>
<dbReference type="PANTHER" id="PTHR31728:SF2">
    <property type="entry name" value="BRCA1-A COMPLEX SUBUNIT ABRAXAS 1"/>
    <property type="match status" value="1"/>
</dbReference>
<evidence type="ECO:0000256" key="2">
    <source>
        <dbReference type="ARBA" id="ARBA00004647"/>
    </source>
</evidence>
<evidence type="ECO:0000256" key="4">
    <source>
        <dbReference type="ARBA" id="ARBA00022701"/>
    </source>
</evidence>
<dbReference type="GO" id="GO:0090307">
    <property type="term" value="P:mitotic spindle assembly"/>
    <property type="evidence" value="ECO:0007669"/>
    <property type="project" value="TreeGrafter"/>
</dbReference>
<evidence type="ECO:0000256" key="7">
    <source>
        <dbReference type="ARBA" id="ARBA00023212"/>
    </source>
</evidence>
<keyword evidence="6" id="KW-0175">Coiled coil</keyword>
<evidence type="ECO:0000256" key="11">
    <source>
        <dbReference type="SAM" id="MobiDB-lite"/>
    </source>
</evidence>
<dbReference type="GO" id="GO:0070536">
    <property type="term" value="P:protein K63-linked deubiquitination"/>
    <property type="evidence" value="ECO:0007669"/>
    <property type="project" value="TreeGrafter"/>
</dbReference>
<keyword evidence="7" id="KW-0206">Cytoskeleton</keyword>
<evidence type="ECO:0000259" key="12">
    <source>
        <dbReference type="PROSITE" id="PS50249"/>
    </source>
</evidence>
<evidence type="ECO:0000256" key="9">
    <source>
        <dbReference type="ARBA" id="ARBA00023306"/>
    </source>
</evidence>
<dbReference type="GO" id="GO:0000922">
    <property type="term" value="C:spindle pole"/>
    <property type="evidence" value="ECO:0007669"/>
    <property type="project" value="UniProtKB-SubCell"/>
</dbReference>
<feature type="compositionally biased region" description="Basic residues" evidence="11">
    <location>
        <begin position="249"/>
        <end position="259"/>
    </location>
</feature>
<reference evidence="13 14" key="1">
    <citation type="journal article" date="2023" name="Genes (Basel)">
        <title>Chromosome-Level Genome Assembly and Circadian Gene Repertoire of the Patagonia Blennie Eleginops maclovinus-The Closest Ancestral Proxy of Antarctic Cryonotothenioids.</title>
        <authorList>
            <person name="Cheng C.C."/>
            <person name="Rivera-Colon A.G."/>
            <person name="Minhas B.F."/>
            <person name="Wilson L."/>
            <person name="Rayamajhi N."/>
            <person name="Vargas-Chacoff L."/>
            <person name="Catchen J.M."/>
        </authorList>
    </citation>
    <scope>NUCLEOTIDE SEQUENCE [LARGE SCALE GENOMIC DNA]</scope>
    <source>
        <strain evidence="13">JMC-PN-2008</strain>
    </source>
</reference>